<evidence type="ECO:0000313" key="3">
    <source>
        <dbReference type="Proteomes" id="UP001054889"/>
    </source>
</evidence>
<dbReference type="Proteomes" id="UP001054889">
    <property type="component" value="Unassembled WGS sequence"/>
</dbReference>
<reference evidence="2" key="1">
    <citation type="journal article" date="2018" name="DNA Res.">
        <title>Multiple hybrid de novo genome assembly of finger millet, an orphan allotetraploid crop.</title>
        <authorList>
            <person name="Hatakeyama M."/>
            <person name="Aluri S."/>
            <person name="Balachadran M.T."/>
            <person name="Sivarajan S.R."/>
            <person name="Patrignani A."/>
            <person name="Gruter S."/>
            <person name="Poveda L."/>
            <person name="Shimizu-Inatsugi R."/>
            <person name="Baeten J."/>
            <person name="Francoijs K.J."/>
            <person name="Nataraja K.N."/>
            <person name="Reddy Y.A.N."/>
            <person name="Phadnis S."/>
            <person name="Ravikumar R.L."/>
            <person name="Schlapbach R."/>
            <person name="Sreeman S.M."/>
            <person name="Shimizu K.K."/>
        </authorList>
    </citation>
    <scope>NUCLEOTIDE SEQUENCE</scope>
</reference>
<dbReference type="EMBL" id="BQKI01000072">
    <property type="protein sequence ID" value="GJN16409.1"/>
    <property type="molecule type" value="Genomic_DNA"/>
</dbReference>
<feature type="compositionally biased region" description="Basic and acidic residues" evidence="1">
    <location>
        <begin position="120"/>
        <end position="136"/>
    </location>
</feature>
<proteinExistence type="predicted"/>
<feature type="region of interest" description="Disordered" evidence="1">
    <location>
        <begin position="1"/>
        <end position="158"/>
    </location>
</feature>
<reference evidence="2" key="2">
    <citation type="submission" date="2021-12" db="EMBL/GenBank/DDBJ databases">
        <title>Resequencing data analysis of finger millet.</title>
        <authorList>
            <person name="Hatakeyama M."/>
            <person name="Aluri S."/>
            <person name="Balachadran M.T."/>
            <person name="Sivarajan S.R."/>
            <person name="Poveda L."/>
            <person name="Shimizu-Inatsugi R."/>
            <person name="Schlapbach R."/>
            <person name="Sreeman S.M."/>
            <person name="Shimizu K.K."/>
        </authorList>
    </citation>
    <scope>NUCLEOTIDE SEQUENCE</scope>
</reference>
<name>A0AAV5DZB9_ELECO</name>
<organism evidence="2 3">
    <name type="scientific">Eleusine coracana subsp. coracana</name>
    <dbReference type="NCBI Taxonomy" id="191504"/>
    <lineage>
        <taxon>Eukaryota</taxon>
        <taxon>Viridiplantae</taxon>
        <taxon>Streptophyta</taxon>
        <taxon>Embryophyta</taxon>
        <taxon>Tracheophyta</taxon>
        <taxon>Spermatophyta</taxon>
        <taxon>Magnoliopsida</taxon>
        <taxon>Liliopsida</taxon>
        <taxon>Poales</taxon>
        <taxon>Poaceae</taxon>
        <taxon>PACMAD clade</taxon>
        <taxon>Chloridoideae</taxon>
        <taxon>Cynodonteae</taxon>
        <taxon>Eleusininae</taxon>
        <taxon>Eleusine</taxon>
    </lineage>
</organism>
<dbReference type="AlphaFoldDB" id="A0AAV5DZB9"/>
<feature type="compositionally biased region" description="Gly residues" evidence="1">
    <location>
        <begin position="146"/>
        <end position="158"/>
    </location>
</feature>
<gene>
    <name evidence="2" type="primary">gb03394</name>
    <name evidence="2" type="ORF">PR202_gb03394</name>
</gene>
<keyword evidence="3" id="KW-1185">Reference proteome</keyword>
<evidence type="ECO:0000256" key="1">
    <source>
        <dbReference type="SAM" id="MobiDB-lite"/>
    </source>
</evidence>
<evidence type="ECO:0000313" key="2">
    <source>
        <dbReference type="EMBL" id="GJN16409.1"/>
    </source>
</evidence>
<feature type="compositionally biased region" description="Acidic residues" evidence="1">
    <location>
        <begin position="33"/>
        <end position="56"/>
    </location>
</feature>
<sequence>MHHRCPLGGGSSAGELRGEGCAGGGSLHRPVEEELVQGDASEEELAQEGAAEEEVAQADGGEQACARPAGEELAWRGRSSRAPQGGGGEEELTCAAGGSGRRGTHASGELGAGGGAHVEGGVRGREQQERSSRGDGSRWSAAPFVGCGGGGTQNGYRE</sequence>
<protein>
    <submittedName>
        <fullName evidence="2">Uncharacterized protein</fullName>
    </submittedName>
</protein>
<comment type="caution">
    <text evidence="2">The sequence shown here is derived from an EMBL/GenBank/DDBJ whole genome shotgun (WGS) entry which is preliminary data.</text>
</comment>
<accession>A0AAV5DZB9</accession>